<dbReference type="RefSeq" id="WP_376834835.1">
    <property type="nucleotide sequence ID" value="NZ_JBHLSW010000003.1"/>
</dbReference>
<feature type="signal peptide" evidence="3">
    <location>
        <begin position="1"/>
        <end position="23"/>
    </location>
</feature>
<feature type="short sequence motif" description="DGA/G" evidence="2">
    <location>
        <begin position="259"/>
        <end position="261"/>
    </location>
</feature>
<dbReference type="EMBL" id="JBHLSW010000003">
    <property type="protein sequence ID" value="MFC0633204.1"/>
    <property type="molecule type" value="Genomic_DNA"/>
</dbReference>
<evidence type="ECO:0000256" key="3">
    <source>
        <dbReference type="SAM" id="SignalP"/>
    </source>
</evidence>
<dbReference type="PROSITE" id="PS51635">
    <property type="entry name" value="PNPLA"/>
    <property type="match status" value="1"/>
</dbReference>
<evidence type="ECO:0000313" key="6">
    <source>
        <dbReference type="Proteomes" id="UP001589906"/>
    </source>
</evidence>
<feature type="short sequence motif" description="GXGXXG" evidence="2">
    <location>
        <begin position="85"/>
        <end position="90"/>
    </location>
</feature>
<keyword evidence="2" id="KW-0442">Lipid degradation</keyword>
<keyword evidence="1 2" id="KW-0443">Lipid metabolism</keyword>
<keyword evidence="2" id="KW-0378">Hydrolase</keyword>
<dbReference type="Gene3D" id="3.40.1090.10">
    <property type="entry name" value="Cytosolic phospholipase A2 catalytic domain"/>
    <property type="match status" value="1"/>
</dbReference>
<proteinExistence type="predicted"/>
<reference evidence="5 6" key="1">
    <citation type="submission" date="2024-09" db="EMBL/GenBank/DDBJ databases">
        <authorList>
            <person name="Sun Q."/>
            <person name="Mori K."/>
        </authorList>
    </citation>
    <scope>NUCLEOTIDE SEQUENCE [LARGE SCALE GENOMIC DNA]</scope>
    <source>
        <strain evidence="5 6">NCAIM B.02621</strain>
    </source>
</reference>
<sequence>MPKSLTIAAIAAGGLLLAGCAGMARDDFALEDRSGAAPTGFRLDADPPLRFFIDDGRRIAFFENEIRSGLKVGPDGRFDILALSGGGANGAFAAGLVKGWTQRGDRPDFEVVTGVSTGALAAPFVFLGPDWDDELEEAYVGGAADGLLRPQGLGVFFGSGLFQDAPLRRLVERYVDERMLAAVAAEHAKGRVLLVATTDLDAQRGVSWDMGVIAARGGPEAVRLFRDVLVASASVPGVFPPVLIESRNGAATFREMHVDGGVTTPFLALPEDLWTFSDPSGHLRGARLHVVVNGKLEPGFGVTPDTAQSVLGRSVEVLLRGSLVSAIAGNRAFARSNGVEFRYAALPSDVEAPALSFQTETMRRVYEIGRLGAASGDIWR</sequence>
<accession>A0ABV6R0Q8</accession>
<dbReference type="InterPro" id="IPR016035">
    <property type="entry name" value="Acyl_Trfase/lysoPLipase"/>
</dbReference>
<feature type="domain" description="PNPLA" evidence="4">
    <location>
        <begin position="81"/>
        <end position="275"/>
    </location>
</feature>
<dbReference type="Pfam" id="PF01734">
    <property type="entry name" value="Patatin"/>
    <property type="match status" value="1"/>
</dbReference>
<keyword evidence="3" id="KW-0732">Signal</keyword>
<feature type="chain" id="PRO_5045101294" evidence="3">
    <location>
        <begin position="24"/>
        <end position="380"/>
    </location>
</feature>
<name>A0ABV6R0Q8_9CAUL</name>
<feature type="active site" description="Proton acceptor" evidence="2">
    <location>
        <position position="259"/>
    </location>
</feature>
<keyword evidence="6" id="KW-1185">Reference proteome</keyword>
<evidence type="ECO:0000256" key="2">
    <source>
        <dbReference type="PROSITE-ProRule" id="PRU01161"/>
    </source>
</evidence>
<evidence type="ECO:0000256" key="1">
    <source>
        <dbReference type="ARBA" id="ARBA00023098"/>
    </source>
</evidence>
<feature type="short sequence motif" description="GXSXG" evidence="2">
    <location>
        <begin position="114"/>
        <end position="118"/>
    </location>
</feature>
<feature type="active site" description="Nucleophile" evidence="2">
    <location>
        <position position="116"/>
    </location>
</feature>
<dbReference type="SUPFAM" id="SSF52151">
    <property type="entry name" value="FabD/lysophospholipase-like"/>
    <property type="match status" value="1"/>
</dbReference>
<evidence type="ECO:0000313" key="5">
    <source>
        <dbReference type="EMBL" id="MFC0633204.1"/>
    </source>
</evidence>
<gene>
    <name evidence="5" type="ORF">ACFFGE_04840</name>
</gene>
<dbReference type="Proteomes" id="UP001589906">
    <property type="component" value="Unassembled WGS sequence"/>
</dbReference>
<dbReference type="PROSITE" id="PS51257">
    <property type="entry name" value="PROKAR_LIPOPROTEIN"/>
    <property type="match status" value="1"/>
</dbReference>
<organism evidence="5 6">
    <name type="scientific">Brevundimonas balnearis</name>
    <dbReference type="NCBI Taxonomy" id="1572858"/>
    <lineage>
        <taxon>Bacteria</taxon>
        <taxon>Pseudomonadati</taxon>
        <taxon>Pseudomonadota</taxon>
        <taxon>Alphaproteobacteria</taxon>
        <taxon>Caulobacterales</taxon>
        <taxon>Caulobacteraceae</taxon>
        <taxon>Brevundimonas</taxon>
    </lineage>
</organism>
<dbReference type="InterPro" id="IPR002641">
    <property type="entry name" value="PNPLA_dom"/>
</dbReference>
<protein>
    <submittedName>
        <fullName evidence="5">Patatin-like phospholipase family protein</fullName>
    </submittedName>
</protein>
<evidence type="ECO:0000259" key="4">
    <source>
        <dbReference type="PROSITE" id="PS51635"/>
    </source>
</evidence>
<comment type="caution">
    <text evidence="5">The sequence shown here is derived from an EMBL/GenBank/DDBJ whole genome shotgun (WGS) entry which is preliminary data.</text>
</comment>